<evidence type="ECO:0000259" key="1">
    <source>
        <dbReference type="Pfam" id="PF13460"/>
    </source>
</evidence>
<feature type="domain" description="NAD(P)-binding" evidence="1">
    <location>
        <begin position="9"/>
        <end position="123"/>
    </location>
</feature>
<dbReference type="PANTHER" id="PTHR14097:SF7">
    <property type="entry name" value="OXIDOREDUCTASE HTATIP2"/>
    <property type="match status" value="1"/>
</dbReference>
<dbReference type="EMBL" id="LSFN01000035">
    <property type="protein sequence ID" value="OAB72398.1"/>
    <property type="molecule type" value="Genomic_DNA"/>
</dbReference>
<gene>
    <name evidence="2" type="ORF">PNBC_15975</name>
</gene>
<keyword evidence="3" id="KW-1185">Reference proteome</keyword>
<dbReference type="InterPro" id="IPR016040">
    <property type="entry name" value="NAD(P)-bd_dom"/>
</dbReference>
<sequence length="221" mass="24886">MKLQAVVLGASGLVGSFVVAELLQRDEYDGIKLLVRQPLDIQHPKLSQIVVDWDRLDQYHEIFSNVRDVYCCLGTTIKKAGSQEQFRKVDYDYPVRAAQLAQEQGVSQFLVVSAMGADPSSRVFYNRTKGEVEDKLSTIGLPAVHLFRPSLLLGQRQEKRLGEQWGAKFMTTFDFLFRGKGIKYRAIPARVVARAMVNIAIKRPTGVHIYPNDVIHILGLV</sequence>
<organism evidence="2 3">
    <name type="scientific">Paenibacillus crassostreae</name>
    <dbReference type="NCBI Taxonomy" id="1763538"/>
    <lineage>
        <taxon>Bacteria</taxon>
        <taxon>Bacillati</taxon>
        <taxon>Bacillota</taxon>
        <taxon>Bacilli</taxon>
        <taxon>Bacillales</taxon>
        <taxon>Paenibacillaceae</taxon>
        <taxon>Paenibacillus</taxon>
    </lineage>
</organism>
<dbReference type="AlphaFoldDB" id="A0A167BSL6"/>
<dbReference type="SUPFAM" id="SSF51735">
    <property type="entry name" value="NAD(P)-binding Rossmann-fold domains"/>
    <property type="match status" value="1"/>
</dbReference>
<dbReference type="KEGG" id="pcx:LPB68_09530"/>
<proteinExistence type="predicted"/>
<dbReference type="Pfam" id="PF13460">
    <property type="entry name" value="NAD_binding_10"/>
    <property type="match status" value="1"/>
</dbReference>
<dbReference type="Proteomes" id="UP000077134">
    <property type="component" value="Unassembled WGS sequence"/>
</dbReference>
<evidence type="ECO:0000313" key="3">
    <source>
        <dbReference type="Proteomes" id="UP000077134"/>
    </source>
</evidence>
<dbReference type="PANTHER" id="PTHR14097">
    <property type="entry name" value="OXIDOREDUCTASE HTATIP2"/>
    <property type="match status" value="1"/>
</dbReference>
<dbReference type="OrthoDB" id="9798632at2"/>
<dbReference type="Gene3D" id="3.40.50.720">
    <property type="entry name" value="NAD(P)-binding Rossmann-like Domain"/>
    <property type="match status" value="1"/>
</dbReference>
<accession>A0A167BSL6</accession>
<reference evidence="2 3" key="1">
    <citation type="submission" date="2016-02" db="EMBL/GenBank/DDBJ databases">
        <title>Paenibacillus sp. LPB0068, isolated from Crassostrea gigas.</title>
        <authorList>
            <person name="Shin S.-K."/>
            <person name="Yi H."/>
        </authorList>
    </citation>
    <scope>NUCLEOTIDE SEQUENCE [LARGE SCALE GENOMIC DNA]</scope>
    <source>
        <strain evidence="2 3">LPB0068</strain>
    </source>
</reference>
<dbReference type="STRING" id="1763538.LPB68_09530"/>
<dbReference type="CDD" id="cd05250">
    <property type="entry name" value="CC3_like_SDR_a"/>
    <property type="match status" value="1"/>
</dbReference>
<name>A0A167BSL6_9BACL</name>
<dbReference type="InterPro" id="IPR036291">
    <property type="entry name" value="NAD(P)-bd_dom_sf"/>
</dbReference>
<comment type="caution">
    <text evidence="2">The sequence shown here is derived from an EMBL/GenBank/DDBJ whole genome shotgun (WGS) entry which is preliminary data.</text>
</comment>
<protein>
    <submittedName>
        <fullName evidence="2">Nucleoside-diphosphate sugar epimerase</fullName>
    </submittedName>
</protein>
<evidence type="ECO:0000313" key="2">
    <source>
        <dbReference type="EMBL" id="OAB72398.1"/>
    </source>
</evidence>
<dbReference type="RefSeq" id="WP_068659885.1">
    <property type="nucleotide sequence ID" value="NZ_CP017770.1"/>
</dbReference>